<gene>
    <name evidence="3" type="ORF">LARI1_G002133</name>
</gene>
<feature type="compositionally biased region" description="Basic and acidic residues" evidence="1">
    <location>
        <begin position="117"/>
        <end position="126"/>
    </location>
</feature>
<feature type="compositionally biased region" description="Basic and acidic residues" evidence="1">
    <location>
        <begin position="13"/>
        <end position="22"/>
    </location>
</feature>
<sequence>MSASRARSTSRTRLREHAHALPDSKLNFNFTPEQTMSTPLPVYDPPKTRPPEITTSSSTRSRQQVTRSITEVGTTKQHARNHHGHHHHPHLHRRDKDKLPEGDVPQSTLQPGVSRSEPNDSRDASRRTSMFEVPIPYDGEKRREVGDKEVEKEREKGVVRATELRNALISLNTLSNNTTRRLDNTYYNVLEKLSMLQNTISSLKELAGMTKALNSEFKAESEEIVSDIRMQIDSFEGFESQESKIAGLQARIVQGREKITVLGGRVDVVRERVEGWEKAELEWQEKTRKRLRVLWIVMSVVAVLVVAIVVLRYTPARTQGPGVVKGMNMTGLEKKVEEIGGGVFNLTRGVGTGDKLKGLQDGDEDSLADDPRLRLLDEL</sequence>
<protein>
    <submittedName>
        <fullName evidence="3">Uncharacterized protein</fullName>
    </submittedName>
</protein>
<keyword evidence="2" id="KW-0472">Membrane</keyword>
<dbReference type="EMBL" id="QGMF01000164">
    <property type="protein sequence ID" value="TVY18550.1"/>
    <property type="molecule type" value="Genomic_DNA"/>
</dbReference>
<dbReference type="Proteomes" id="UP000469559">
    <property type="component" value="Unassembled WGS sequence"/>
</dbReference>
<reference evidence="3 4" key="1">
    <citation type="submission" date="2018-05" db="EMBL/GenBank/DDBJ databases">
        <title>Whole genome sequencing for identification of molecular markers to develop diagnostic detection tools for the regulated plant pathogen Lachnellula willkommii.</title>
        <authorList>
            <person name="Giroux E."/>
            <person name="Bilodeau G."/>
        </authorList>
    </citation>
    <scope>NUCLEOTIDE SEQUENCE [LARGE SCALE GENOMIC DNA]</scope>
    <source>
        <strain evidence="3 4">CBS 203.66</strain>
    </source>
</reference>
<evidence type="ECO:0000313" key="3">
    <source>
        <dbReference type="EMBL" id="TVY18550.1"/>
    </source>
</evidence>
<feature type="compositionally biased region" description="Low complexity" evidence="1">
    <location>
        <begin position="53"/>
        <end position="70"/>
    </location>
</feature>
<proteinExistence type="predicted"/>
<feature type="compositionally biased region" description="Basic residues" evidence="1">
    <location>
        <begin position="77"/>
        <end position="93"/>
    </location>
</feature>
<keyword evidence="2" id="KW-0812">Transmembrane</keyword>
<dbReference type="AlphaFoldDB" id="A0A8T9BEQ1"/>
<organism evidence="3 4">
    <name type="scientific">Lachnellula arida</name>
    <dbReference type="NCBI Taxonomy" id="1316785"/>
    <lineage>
        <taxon>Eukaryota</taxon>
        <taxon>Fungi</taxon>
        <taxon>Dikarya</taxon>
        <taxon>Ascomycota</taxon>
        <taxon>Pezizomycotina</taxon>
        <taxon>Leotiomycetes</taxon>
        <taxon>Helotiales</taxon>
        <taxon>Lachnaceae</taxon>
        <taxon>Lachnellula</taxon>
    </lineage>
</organism>
<comment type="caution">
    <text evidence="3">The sequence shown here is derived from an EMBL/GenBank/DDBJ whole genome shotgun (WGS) entry which is preliminary data.</text>
</comment>
<evidence type="ECO:0000256" key="2">
    <source>
        <dbReference type="SAM" id="Phobius"/>
    </source>
</evidence>
<feature type="transmembrane region" description="Helical" evidence="2">
    <location>
        <begin position="293"/>
        <end position="313"/>
    </location>
</feature>
<evidence type="ECO:0000256" key="1">
    <source>
        <dbReference type="SAM" id="MobiDB-lite"/>
    </source>
</evidence>
<evidence type="ECO:0000313" key="4">
    <source>
        <dbReference type="Proteomes" id="UP000469559"/>
    </source>
</evidence>
<feature type="compositionally biased region" description="Polar residues" evidence="1">
    <location>
        <begin position="26"/>
        <end position="38"/>
    </location>
</feature>
<dbReference type="OrthoDB" id="5419542at2759"/>
<feature type="region of interest" description="Disordered" evidence="1">
    <location>
        <begin position="1"/>
        <end position="149"/>
    </location>
</feature>
<name>A0A8T9BEQ1_9HELO</name>
<keyword evidence="2" id="KW-1133">Transmembrane helix</keyword>
<feature type="compositionally biased region" description="Basic and acidic residues" evidence="1">
    <location>
        <begin position="138"/>
        <end position="149"/>
    </location>
</feature>
<accession>A0A8T9BEQ1</accession>
<keyword evidence="4" id="KW-1185">Reference proteome</keyword>